<feature type="compositionally biased region" description="Polar residues" evidence="7">
    <location>
        <begin position="713"/>
        <end position="732"/>
    </location>
</feature>
<dbReference type="GeneID" id="27329898"/>
<feature type="region of interest" description="Disordered" evidence="7">
    <location>
        <begin position="701"/>
        <end position="734"/>
    </location>
</feature>
<dbReference type="InterPro" id="IPR036864">
    <property type="entry name" value="Zn2-C6_fun-type_DNA-bd_sf"/>
</dbReference>
<keyword evidence="2" id="KW-0479">Metal-binding</keyword>
<sequence length="828" mass="91731">MADFASLTTKFRADPSVSRVTKRPRDSLVCNQCRKSKLRCDKAQPCGSCVKRDAGAACSYHRPPPTLSESRNEGTLSSVAEDRLLHLEAMVRELMEQQASTTEQSSTHAVPSKLRAPHSRPKDAVDLECNETPGDSRYVGFTHWSAILDDIHELKIALTGANEAQEAALSLNSSTSTPPGSTLSGAGNDIIFGGSSSFSLEEILDQYLPPKIEVDRALAAYFRGETFIIPFVHIYQFQRQYREFCADPTKVNPLWLSILFSICYMASLIAGVATLTTDTTTHQQDDLVRQRRRFHVAAAKCLVLGNYRQPQPFALEALGIYGHCKNLSTLEPSREAGTILAIVVRMAYEMGYHRDPDHVGQKFTVFEAEMRRRFWAVCKQYDTMLSFQLGLPSSIVLENTDTKPPRHILDSDFDEASTELPPARSEDAPSPLLWFIVKDRMLALFSKVSRGALSFTERSGADVVALDREIRQVYDAGVPDVLRSRPLADSLSDSPFLIMTRFFVEFIHLKNLLVLHRRYMVKGSVSSTMACVEAGRSLVSQFLDMYKELGPGGQLYTERWMLNNFTINDFLLGVMVLCLVVHLCRQRQPRNRNHCDGDGGGNNNWHQSLPIDVATQREISRLLEQSYTVCVERAPACRDAWRVSHAIRFTLERAEAPQNNNSAVRDGRRPVGGVLGATMMHNSISTGAATATATATSTSSSLELEVGLGPAPSQRQPLTSSLATSGHDQTGANDVDEDTVFDFFDVNMNVYAAHPNPTSNNNNNHTDTDNDNCNDNFDINHTAAANAGLVTEPGCGFRFDSLNLAFHDLDDLDFGGWMSFDDTQISDS</sequence>
<dbReference type="STRING" id="91928.A0A0D2A0Q4"/>
<name>A0A0D2A0Q4_9EURO</name>
<reference evidence="9 10" key="1">
    <citation type="submission" date="2015-01" db="EMBL/GenBank/DDBJ databases">
        <title>The Genome Sequence of Exophiala spinifera CBS89968.</title>
        <authorList>
            <consortium name="The Broad Institute Genomics Platform"/>
            <person name="Cuomo C."/>
            <person name="de Hoog S."/>
            <person name="Gorbushina A."/>
            <person name="Stielow B."/>
            <person name="Teixiera M."/>
            <person name="Abouelleil A."/>
            <person name="Chapman S.B."/>
            <person name="Priest M."/>
            <person name="Young S.K."/>
            <person name="Wortman J."/>
            <person name="Nusbaum C."/>
            <person name="Birren B."/>
        </authorList>
    </citation>
    <scope>NUCLEOTIDE SEQUENCE [LARGE SCALE GENOMIC DNA]</scope>
    <source>
        <strain evidence="9 10">CBS 89968</strain>
    </source>
</reference>
<dbReference type="CDD" id="cd12148">
    <property type="entry name" value="fungal_TF_MHR"/>
    <property type="match status" value="1"/>
</dbReference>
<dbReference type="OrthoDB" id="5431381at2759"/>
<accession>A0A0D2A0Q4</accession>
<evidence type="ECO:0000256" key="1">
    <source>
        <dbReference type="ARBA" id="ARBA00004123"/>
    </source>
</evidence>
<dbReference type="GO" id="GO:0000981">
    <property type="term" value="F:DNA-binding transcription factor activity, RNA polymerase II-specific"/>
    <property type="evidence" value="ECO:0007669"/>
    <property type="project" value="InterPro"/>
</dbReference>
<dbReference type="GO" id="GO:0003677">
    <property type="term" value="F:DNA binding"/>
    <property type="evidence" value="ECO:0007669"/>
    <property type="project" value="UniProtKB-KW"/>
</dbReference>
<evidence type="ECO:0000256" key="5">
    <source>
        <dbReference type="ARBA" id="ARBA00023163"/>
    </source>
</evidence>
<protein>
    <recommendedName>
        <fullName evidence="8">Zn(2)-C6 fungal-type domain-containing protein</fullName>
    </recommendedName>
</protein>
<dbReference type="SMART" id="SM00906">
    <property type="entry name" value="Fungal_trans"/>
    <property type="match status" value="1"/>
</dbReference>
<dbReference type="SUPFAM" id="SSF57701">
    <property type="entry name" value="Zn2/Cys6 DNA-binding domain"/>
    <property type="match status" value="1"/>
</dbReference>
<dbReference type="HOGENOM" id="CLU_007426_4_1_1"/>
<feature type="compositionally biased region" description="Polar residues" evidence="7">
    <location>
        <begin position="97"/>
        <end position="109"/>
    </location>
</feature>
<dbReference type="PANTHER" id="PTHR31001">
    <property type="entry name" value="UNCHARACTERIZED TRANSCRIPTIONAL REGULATORY PROTEIN"/>
    <property type="match status" value="1"/>
</dbReference>
<keyword evidence="5" id="KW-0804">Transcription</keyword>
<keyword evidence="10" id="KW-1185">Reference proteome</keyword>
<dbReference type="PROSITE" id="PS00463">
    <property type="entry name" value="ZN2_CY6_FUNGAL_1"/>
    <property type="match status" value="1"/>
</dbReference>
<dbReference type="Pfam" id="PF00172">
    <property type="entry name" value="Zn_clus"/>
    <property type="match status" value="1"/>
</dbReference>
<dbReference type="InterPro" id="IPR007219">
    <property type="entry name" value="XnlR_reg_dom"/>
</dbReference>
<evidence type="ECO:0000256" key="2">
    <source>
        <dbReference type="ARBA" id="ARBA00022723"/>
    </source>
</evidence>
<dbReference type="SMART" id="SM00066">
    <property type="entry name" value="GAL4"/>
    <property type="match status" value="1"/>
</dbReference>
<evidence type="ECO:0000256" key="3">
    <source>
        <dbReference type="ARBA" id="ARBA00023015"/>
    </source>
</evidence>
<dbReference type="GO" id="GO:0008270">
    <property type="term" value="F:zinc ion binding"/>
    <property type="evidence" value="ECO:0007669"/>
    <property type="project" value="InterPro"/>
</dbReference>
<evidence type="ECO:0000313" key="10">
    <source>
        <dbReference type="Proteomes" id="UP000053328"/>
    </source>
</evidence>
<evidence type="ECO:0000259" key="8">
    <source>
        <dbReference type="PROSITE" id="PS50048"/>
    </source>
</evidence>
<dbReference type="Proteomes" id="UP000053328">
    <property type="component" value="Unassembled WGS sequence"/>
</dbReference>
<dbReference type="PROSITE" id="PS50048">
    <property type="entry name" value="ZN2_CY6_FUNGAL_2"/>
    <property type="match status" value="1"/>
</dbReference>
<organism evidence="9 10">
    <name type="scientific">Exophiala spinifera</name>
    <dbReference type="NCBI Taxonomy" id="91928"/>
    <lineage>
        <taxon>Eukaryota</taxon>
        <taxon>Fungi</taxon>
        <taxon>Dikarya</taxon>
        <taxon>Ascomycota</taxon>
        <taxon>Pezizomycotina</taxon>
        <taxon>Eurotiomycetes</taxon>
        <taxon>Chaetothyriomycetidae</taxon>
        <taxon>Chaetothyriales</taxon>
        <taxon>Herpotrichiellaceae</taxon>
        <taxon>Exophiala</taxon>
    </lineage>
</organism>
<dbReference type="InterPro" id="IPR001138">
    <property type="entry name" value="Zn2Cys6_DnaBD"/>
</dbReference>
<dbReference type="AlphaFoldDB" id="A0A0D2A0Q4"/>
<dbReference type="Gene3D" id="4.10.240.10">
    <property type="entry name" value="Zn(2)-C6 fungal-type DNA-binding domain"/>
    <property type="match status" value="1"/>
</dbReference>
<dbReference type="PANTHER" id="PTHR31001:SF49">
    <property type="entry name" value="ZN(II)2CYS6 TRANSCRIPTION FACTOR (EUROFUNG)"/>
    <property type="match status" value="1"/>
</dbReference>
<dbReference type="EMBL" id="KN847493">
    <property type="protein sequence ID" value="KIW18527.1"/>
    <property type="molecule type" value="Genomic_DNA"/>
</dbReference>
<comment type="subcellular location">
    <subcellularLocation>
        <location evidence="1">Nucleus</location>
    </subcellularLocation>
</comment>
<dbReference type="RefSeq" id="XP_016238743.1">
    <property type="nucleotide sequence ID" value="XM_016377173.1"/>
</dbReference>
<keyword evidence="4" id="KW-0238">DNA-binding</keyword>
<evidence type="ECO:0000256" key="7">
    <source>
        <dbReference type="SAM" id="MobiDB-lite"/>
    </source>
</evidence>
<dbReference type="GO" id="GO:0005634">
    <property type="term" value="C:nucleus"/>
    <property type="evidence" value="ECO:0007669"/>
    <property type="project" value="UniProtKB-SubCell"/>
</dbReference>
<keyword evidence="3" id="KW-0805">Transcription regulation</keyword>
<gene>
    <name evidence="9" type="ORF">PV08_02815</name>
</gene>
<dbReference type="InterPro" id="IPR050613">
    <property type="entry name" value="Sec_Metabolite_Reg"/>
</dbReference>
<evidence type="ECO:0000313" key="9">
    <source>
        <dbReference type="EMBL" id="KIW18527.1"/>
    </source>
</evidence>
<evidence type="ECO:0000256" key="6">
    <source>
        <dbReference type="ARBA" id="ARBA00023242"/>
    </source>
</evidence>
<feature type="domain" description="Zn(2)-C6 fungal-type" evidence="8">
    <location>
        <begin position="29"/>
        <end position="60"/>
    </location>
</feature>
<keyword evidence="6" id="KW-0539">Nucleus</keyword>
<evidence type="ECO:0000256" key="4">
    <source>
        <dbReference type="ARBA" id="ARBA00023125"/>
    </source>
</evidence>
<dbReference type="CDD" id="cd00067">
    <property type="entry name" value="GAL4"/>
    <property type="match status" value="1"/>
</dbReference>
<proteinExistence type="predicted"/>
<dbReference type="GO" id="GO:0006351">
    <property type="term" value="P:DNA-templated transcription"/>
    <property type="evidence" value="ECO:0007669"/>
    <property type="project" value="InterPro"/>
</dbReference>
<dbReference type="VEuPathDB" id="FungiDB:PV08_02815"/>
<dbReference type="Pfam" id="PF04082">
    <property type="entry name" value="Fungal_trans"/>
    <property type="match status" value="1"/>
</dbReference>
<feature type="region of interest" description="Disordered" evidence="7">
    <location>
        <begin position="96"/>
        <end position="129"/>
    </location>
</feature>